<dbReference type="SMART" id="SM00300">
    <property type="entry name" value="ChSh"/>
    <property type="match status" value="1"/>
</dbReference>
<evidence type="ECO:0000313" key="5">
    <source>
        <dbReference type="EMBL" id="KAK7864619.1"/>
    </source>
</evidence>
<dbReference type="GO" id="GO:0005634">
    <property type="term" value="C:nucleus"/>
    <property type="evidence" value="ECO:0007669"/>
    <property type="project" value="UniProtKB-SubCell"/>
</dbReference>
<dbReference type="InterPro" id="IPR008251">
    <property type="entry name" value="Chromo_shadow_dom"/>
</dbReference>
<feature type="region of interest" description="Disordered" evidence="3">
    <location>
        <begin position="1"/>
        <end position="36"/>
    </location>
</feature>
<evidence type="ECO:0000256" key="1">
    <source>
        <dbReference type="ARBA" id="ARBA00004123"/>
    </source>
</evidence>
<evidence type="ECO:0000256" key="3">
    <source>
        <dbReference type="SAM" id="MobiDB-lite"/>
    </source>
</evidence>
<dbReference type="InterPro" id="IPR000953">
    <property type="entry name" value="Chromo/chromo_shadow_dom"/>
</dbReference>
<dbReference type="EMBL" id="JAZDUA010000198">
    <property type="protein sequence ID" value="KAK7864619.1"/>
    <property type="molecule type" value="Genomic_DNA"/>
</dbReference>
<name>A0AAN9VGR3_9ORTH</name>
<accession>A0AAN9VGR3</accession>
<comment type="subcellular location">
    <subcellularLocation>
        <location evidence="1">Nucleus</location>
    </subcellularLocation>
</comment>
<evidence type="ECO:0000313" key="6">
    <source>
        <dbReference type="Proteomes" id="UP001378592"/>
    </source>
</evidence>
<dbReference type="InterPro" id="IPR016197">
    <property type="entry name" value="Chromo-like_dom_sf"/>
</dbReference>
<dbReference type="SUPFAM" id="SSF54160">
    <property type="entry name" value="Chromo domain-like"/>
    <property type="match status" value="1"/>
</dbReference>
<evidence type="ECO:0000259" key="4">
    <source>
        <dbReference type="PROSITE" id="PS50013"/>
    </source>
</evidence>
<dbReference type="GO" id="GO:0005694">
    <property type="term" value="C:chromosome"/>
    <property type="evidence" value="ECO:0007669"/>
    <property type="project" value="UniProtKB-ARBA"/>
</dbReference>
<sequence>MSSRRSTDSGGSDRRKHAREENRHANEKKVNLTKEPKREVEKIVGVTDDNGELEFGIKFKGNEALELVPARVANLEYPQQIIAYYEERLVWESRDGSQVKAVPPSKNKVS</sequence>
<keyword evidence="6" id="KW-1185">Reference proteome</keyword>
<protein>
    <recommendedName>
        <fullName evidence="4">Chromo domain-containing protein</fullName>
    </recommendedName>
</protein>
<dbReference type="Proteomes" id="UP001378592">
    <property type="component" value="Unassembled WGS sequence"/>
</dbReference>
<dbReference type="AlphaFoldDB" id="A0AAN9VGR3"/>
<comment type="caution">
    <text evidence="5">The sequence shown here is derived from an EMBL/GenBank/DDBJ whole genome shotgun (WGS) entry which is preliminary data.</text>
</comment>
<dbReference type="Gene3D" id="2.40.50.40">
    <property type="match status" value="1"/>
</dbReference>
<feature type="domain" description="Chromo" evidence="4">
    <location>
        <begin position="38"/>
        <end position="96"/>
    </location>
</feature>
<dbReference type="CDD" id="cd00034">
    <property type="entry name" value="CSD"/>
    <property type="match status" value="1"/>
</dbReference>
<dbReference type="PROSITE" id="PS50013">
    <property type="entry name" value="CHROMO_2"/>
    <property type="match status" value="1"/>
</dbReference>
<keyword evidence="2" id="KW-0539">Nucleus</keyword>
<gene>
    <name evidence="5" type="ORF">R5R35_012398</name>
</gene>
<proteinExistence type="predicted"/>
<organism evidence="5 6">
    <name type="scientific">Gryllus longicercus</name>
    <dbReference type="NCBI Taxonomy" id="2509291"/>
    <lineage>
        <taxon>Eukaryota</taxon>
        <taxon>Metazoa</taxon>
        <taxon>Ecdysozoa</taxon>
        <taxon>Arthropoda</taxon>
        <taxon>Hexapoda</taxon>
        <taxon>Insecta</taxon>
        <taxon>Pterygota</taxon>
        <taxon>Neoptera</taxon>
        <taxon>Polyneoptera</taxon>
        <taxon>Orthoptera</taxon>
        <taxon>Ensifera</taxon>
        <taxon>Gryllidea</taxon>
        <taxon>Grylloidea</taxon>
        <taxon>Gryllidae</taxon>
        <taxon>Gryllinae</taxon>
        <taxon>Gryllus</taxon>
    </lineage>
</organism>
<dbReference type="Pfam" id="PF01393">
    <property type="entry name" value="Chromo_shadow"/>
    <property type="match status" value="1"/>
</dbReference>
<evidence type="ECO:0000256" key="2">
    <source>
        <dbReference type="ARBA" id="ARBA00023242"/>
    </source>
</evidence>
<reference evidence="5 6" key="1">
    <citation type="submission" date="2024-03" db="EMBL/GenBank/DDBJ databases">
        <title>The genome assembly and annotation of the cricket Gryllus longicercus Weissman &amp; Gray.</title>
        <authorList>
            <person name="Szrajer S."/>
            <person name="Gray D."/>
            <person name="Ylla G."/>
        </authorList>
    </citation>
    <scope>NUCLEOTIDE SEQUENCE [LARGE SCALE GENOMIC DNA]</scope>
    <source>
        <strain evidence="5">DAG 2021-001</strain>
        <tissue evidence="5">Whole body minus gut</tissue>
    </source>
</reference>